<protein>
    <submittedName>
        <fullName evidence="1">HesB-like protein</fullName>
    </submittedName>
</protein>
<dbReference type="Gene3D" id="2.60.300.12">
    <property type="entry name" value="HesB-like domain"/>
    <property type="match status" value="1"/>
</dbReference>
<dbReference type="RefSeq" id="WP_199870011.1">
    <property type="nucleotide sequence ID" value="NZ_JAAGPU010000016.1"/>
</dbReference>
<dbReference type="EMBL" id="JAAGPU010000016">
    <property type="protein sequence ID" value="NEU05113.1"/>
    <property type="molecule type" value="Genomic_DNA"/>
</dbReference>
<keyword evidence="2" id="KW-1185">Reference proteome</keyword>
<evidence type="ECO:0000313" key="1">
    <source>
        <dbReference type="EMBL" id="NEU05113.1"/>
    </source>
</evidence>
<proteinExistence type="predicted"/>
<dbReference type="SUPFAM" id="SSF89360">
    <property type="entry name" value="HesB-like domain"/>
    <property type="match status" value="1"/>
</dbReference>
<name>A0A6M0H4V9_9CLOT</name>
<accession>A0A6M0H4V9</accession>
<organism evidence="1 2">
    <name type="scientific">Clostridium senegalense</name>
    <dbReference type="NCBI Taxonomy" id="1465809"/>
    <lineage>
        <taxon>Bacteria</taxon>
        <taxon>Bacillati</taxon>
        <taxon>Bacillota</taxon>
        <taxon>Clostridia</taxon>
        <taxon>Eubacteriales</taxon>
        <taxon>Clostridiaceae</taxon>
        <taxon>Clostridium</taxon>
    </lineage>
</organism>
<dbReference type="InterPro" id="IPR035903">
    <property type="entry name" value="HesB-like_dom_sf"/>
</dbReference>
<dbReference type="AlphaFoldDB" id="A0A6M0H4V9"/>
<dbReference type="NCBIfam" id="TIGR01911">
    <property type="entry name" value="HesB_rel_seleno"/>
    <property type="match status" value="1"/>
</dbReference>
<dbReference type="Proteomes" id="UP000481872">
    <property type="component" value="Unassembled WGS sequence"/>
</dbReference>
<reference evidence="1 2" key="1">
    <citation type="submission" date="2020-02" db="EMBL/GenBank/DDBJ databases">
        <title>Genome assembly of a novel Clostridium senegalense strain.</title>
        <authorList>
            <person name="Gupta T.B."/>
            <person name="Jauregui R."/>
            <person name="Maclean P."/>
            <person name="Nawarathana A."/>
            <person name="Brightwell G."/>
        </authorList>
    </citation>
    <scope>NUCLEOTIDE SEQUENCE [LARGE SCALE GENOMIC DNA]</scope>
    <source>
        <strain evidence="1 2">AGRFS4</strain>
    </source>
</reference>
<dbReference type="InterPro" id="IPR010965">
    <property type="entry name" value="HesB-rel_seleno"/>
</dbReference>
<gene>
    <name evidence="1" type="ORF">G3M99_09650</name>
</gene>
<evidence type="ECO:0000313" key="2">
    <source>
        <dbReference type="Proteomes" id="UP000481872"/>
    </source>
</evidence>
<sequence length="109" mass="11674">MSIVKISENAFKEFKQFLNDNEVTADVIRIHFAGMGCGGPAFSLVLDEQKESDNIEEMQGLTFLVDKDVTAQFGELTILSGEENGMGGFSIEPEIKPEGGGCASCSSCS</sequence>
<comment type="caution">
    <text evidence="1">The sequence shown here is derived from an EMBL/GenBank/DDBJ whole genome shotgun (WGS) entry which is preliminary data.</text>
</comment>